<dbReference type="Gene3D" id="1.10.510.10">
    <property type="entry name" value="Transferase(Phosphotransferase) domain 1"/>
    <property type="match status" value="1"/>
</dbReference>
<feature type="region of interest" description="Disordered" evidence="1">
    <location>
        <begin position="380"/>
        <end position="400"/>
    </location>
</feature>
<comment type="caution">
    <text evidence="3">The sequence shown here is derived from an EMBL/GenBank/DDBJ whole genome shotgun (WGS) entry which is preliminary data.</text>
</comment>
<feature type="domain" description="Protein kinase" evidence="2">
    <location>
        <begin position="19"/>
        <end position="279"/>
    </location>
</feature>
<accession>A0ABR2HBM9</accession>
<dbReference type="PROSITE" id="PS50011">
    <property type="entry name" value="PROTEIN_KINASE_DOM"/>
    <property type="match status" value="1"/>
</dbReference>
<dbReference type="Gene3D" id="3.80.10.10">
    <property type="entry name" value="Ribonuclease Inhibitor"/>
    <property type="match status" value="2"/>
</dbReference>
<dbReference type="InterPro" id="IPR032675">
    <property type="entry name" value="LRR_dom_sf"/>
</dbReference>
<dbReference type="Pfam" id="PF00069">
    <property type="entry name" value="Pkinase"/>
    <property type="match status" value="1"/>
</dbReference>
<evidence type="ECO:0000256" key="1">
    <source>
        <dbReference type="SAM" id="MobiDB-lite"/>
    </source>
</evidence>
<dbReference type="InterPro" id="IPR011009">
    <property type="entry name" value="Kinase-like_dom_sf"/>
</dbReference>
<organism evidence="3 4">
    <name type="scientific">Tritrichomonas musculus</name>
    <dbReference type="NCBI Taxonomy" id="1915356"/>
    <lineage>
        <taxon>Eukaryota</taxon>
        <taxon>Metamonada</taxon>
        <taxon>Parabasalia</taxon>
        <taxon>Tritrichomonadida</taxon>
        <taxon>Tritrichomonadidae</taxon>
        <taxon>Tritrichomonas</taxon>
    </lineage>
</organism>
<name>A0ABR2HBM9_9EUKA</name>
<dbReference type="InterPro" id="IPR026906">
    <property type="entry name" value="LRR_5"/>
</dbReference>
<dbReference type="InterPro" id="IPR000719">
    <property type="entry name" value="Prot_kinase_dom"/>
</dbReference>
<dbReference type="Proteomes" id="UP001470230">
    <property type="component" value="Unassembled WGS sequence"/>
</dbReference>
<dbReference type="Pfam" id="PF13306">
    <property type="entry name" value="LRR_5"/>
    <property type="match status" value="1"/>
</dbReference>
<dbReference type="SUPFAM" id="SSF52058">
    <property type="entry name" value="L domain-like"/>
    <property type="match status" value="1"/>
</dbReference>
<protein>
    <recommendedName>
        <fullName evidence="2">Protein kinase domain-containing protein</fullName>
    </recommendedName>
</protein>
<dbReference type="InterPro" id="IPR053139">
    <property type="entry name" value="Surface_bspA-like"/>
</dbReference>
<evidence type="ECO:0000313" key="3">
    <source>
        <dbReference type="EMBL" id="KAK8843804.1"/>
    </source>
</evidence>
<dbReference type="PANTHER" id="PTHR45661">
    <property type="entry name" value="SURFACE ANTIGEN"/>
    <property type="match status" value="1"/>
</dbReference>
<dbReference type="PANTHER" id="PTHR45661:SF3">
    <property type="entry name" value="IG-LIKE DOMAIN-CONTAINING PROTEIN"/>
    <property type="match status" value="1"/>
</dbReference>
<keyword evidence="4" id="KW-1185">Reference proteome</keyword>
<dbReference type="EMBL" id="JAPFFF010000034">
    <property type="protein sequence ID" value="KAK8843804.1"/>
    <property type="molecule type" value="Genomic_DNA"/>
</dbReference>
<sequence>MKKDCPSQPFNPVLDIKDFKIIKQIENADIGTAYLVENIETGEQLRAQILGSDKKESQNKKSFSHELGILVKCQHPTINKFIGYSTLDFNNVKNVTIFTKFTEKGSLANYLQKIQNVQKAEIIDNTTRQIILVGITRGMMYLHLRQIIHKNLKPSNILLDQNFHPLLSDYFYSTSQSQSINSVYTAPEILKGKPYNGKADVYSFGIIMYEIVTDSPPYPLLAKGKMTPLQLAKKVTNENYRPKFTTRVKKPIQKLIEKCWSKDQKERPTFDELFKKLAFNIENIYEEKDSEENDNIPNKYYLDDVDPADVASYAESISSQLSLNSDIELKLSQFEEKIESLFGPIKTENSQLKDENQLMKAQIEELRKENEMIKERLDQLEKKERSKSDTTEIEPKSDIENTTDVTISSFNNLSLKAQKSFISKGQNEKVNSFFPKVKTVLHYLSKFNARELSSYFKITANDSQSLLDDVKEEETQIRFLWNATDLLVKNDCFNSPDFDQILSQFSDVLFDLKYPSSSFKNDYKSTLKLKKNKGNHIKIQLFITTISQTDQAFNDDLNINKVELDKNSVATIREYSFSGCTNMSEITIPMSVTLIGSFAFNGCSSLTEITIPASVTEIKEGTFNKCQSLMQITMPASVISIGSAAFKGCSSLIKIIIPSSVTKIGDSAFEECTSLPSIIIPSSINKIEASMFKKCTSLAQVTIPSSVTKIGRGAFYKCSSLSRISLPSSVADIGQYAFAECSSLEKISLPDSMSEIKGKTFDGCTSLRHVTIPFSVTTISHAAFNGCVSLKKVSIPSSVNLIEDGAFPSDTETISKVLA</sequence>
<proteinExistence type="predicted"/>
<feature type="compositionally biased region" description="Basic and acidic residues" evidence="1">
    <location>
        <begin position="380"/>
        <end position="399"/>
    </location>
</feature>
<reference evidence="3 4" key="1">
    <citation type="submission" date="2024-04" db="EMBL/GenBank/DDBJ databases">
        <title>Tritrichomonas musculus Genome.</title>
        <authorList>
            <person name="Alves-Ferreira E."/>
            <person name="Grigg M."/>
            <person name="Lorenzi H."/>
            <person name="Galac M."/>
        </authorList>
    </citation>
    <scope>NUCLEOTIDE SEQUENCE [LARGE SCALE GENOMIC DNA]</scope>
    <source>
        <strain evidence="3 4">EAF2021</strain>
    </source>
</reference>
<evidence type="ECO:0000259" key="2">
    <source>
        <dbReference type="PROSITE" id="PS50011"/>
    </source>
</evidence>
<gene>
    <name evidence="3" type="ORF">M9Y10_024878</name>
</gene>
<dbReference type="SUPFAM" id="SSF56112">
    <property type="entry name" value="Protein kinase-like (PK-like)"/>
    <property type="match status" value="1"/>
</dbReference>
<evidence type="ECO:0000313" key="4">
    <source>
        <dbReference type="Proteomes" id="UP001470230"/>
    </source>
</evidence>